<name>A0A1E4REY3_9ASCO</name>
<dbReference type="InterPro" id="IPR002347">
    <property type="entry name" value="SDR_fam"/>
</dbReference>
<dbReference type="GO" id="GO:0006696">
    <property type="term" value="P:ergosterol biosynthetic process"/>
    <property type="evidence" value="ECO:0007669"/>
    <property type="project" value="EnsemblFungi"/>
</dbReference>
<dbReference type="Pfam" id="PF00106">
    <property type="entry name" value="adh_short"/>
    <property type="match status" value="1"/>
</dbReference>
<keyword evidence="1" id="KW-0444">Lipid biosynthesis</keyword>
<dbReference type="PANTHER" id="PTHR43647">
    <property type="entry name" value="DEHYDROGENASE"/>
    <property type="match status" value="1"/>
</dbReference>
<protein>
    <recommendedName>
        <fullName evidence="8">3beta-hydroxysteroid 3-dehydrogenase</fullName>
        <ecNumber evidence="8">1.1.1.270</ecNumber>
    </recommendedName>
</protein>
<keyword evidence="2" id="KW-0521">NADP</keyword>
<evidence type="ECO:0000256" key="2">
    <source>
        <dbReference type="ARBA" id="ARBA00022857"/>
    </source>
</evidence>
<evidence type="ECO:0000313" key="10">
    <source>
        <dbReference type="Proteomes" id="UP000095085"/>
    </source>
</evidence>
<dbReference type="InterPro" id="IPR051593">
    <property type="entry name" value="Ergosterol_Biosynth_ERG27"/>
</dbReference>
<dbReference type="InterPro" id="IPR036291">
    <property type="entry name" value="NAD(P)-bd_dom_sf"/>
</dbReference>
<keyword evidence="4" id="KW-0560">Oxidoreductase</keyword>
<evidence type="ECO:0000256" key="6">
    <source>
        <dbReference type="ARBA" id="ARBA00023589"/>
    </source>
</evidence>
<dbReference type="GeneID" id="30996328"/>
<organism evidence="9 10">
    <name type="scientific">Hyphopichia burtonii NRRL Y-1933</name>
    <dbReference type="NCBI Taxonomy" id="984485"/>
    <lineage>
        <taxon>Eukaryota</taxon>
        <taxon>Fungi</taxon>
        <taxon>Dikarya</taxon>
        <taxon>Ascomycota</taxon>
        <taxon>Saccharomycotina</taxon>
        <taxon>Pichiomycetes</taxon>
        <taxon>Debaryomycetaceae</taxon>
        <taxon>Hyphopichia</taxon>
    </lineage>
</organism>
<dbReference type="Gene3D" id="3.40.50.720">
    <property type="entry name" value="NAD(P)-binding Rossmann-like Domain"/>
    <property type="match status" value="1"/>
</dbReference>
<evidence type="ECO:0000256" key="8">
    <source>
        <dbReference type="ARBA" id="ARBA00023621"/>
    </source>
</evidence>
<dbReference type="Proteomes" id="UP000095085">
    <property type="component" value="Unassembled WGS sequence"/>
</dbReference>
<dbReference type="STRING" id="984485.A0A1E4REY3"/>
<dbReference type="GO" id="GO:0005741">
    <property type="term" value="C:mitochondrial outer membrane"/>
    <property type="evidence" value="ECO:0007669"/>
    <property type="project" value="TreeGrafter"/>
</dbReference>
<sequence>MASHLKENKVALITGTTSNLGINIAYRLIDELPQSTNLTLIVTSRTLPRVKDVITEIKEHTIKKYPQRSGHLEFDYLLLDFTDMVSVLSAYYDLNKKFEKVDYLFVNSSQGSFSGIDWMGAVKQIMESPLEAVTNPTYKKQRVGVMTNDGMGQVFQANVFGPYYLIHKIRHLLKGGRIIWISSIMSESKYLSFNDLQLIKSPESYEGSKRLIDLSHFASYKTLKRNNDITQYLVHPGIFTSFSFSQYLNVFTFYGMLCLFYLARFFGSPYHNIDAYVAANAPIVAALGDEDQSIKLGSLSGRSGKEYLARDEIDTTGAEDIVAYLDKLVVEWNEKFKDQIVNTRQP</sequence>
<dbReference type="PANTHER" id="PTHR43647:SF1">
    <property type="entry name" value="3-KETO-STEROID REDUCTASE ERG27"/>
    <property type="match status" value="1"/>
</dbReference>
<dbReference type="SUPFAM" id="SSF51735">
    <property type="entry name" value="NAD(P)-binding Rossmann-fold domains"/>
    <property type="match status" value="1"/>
</dbReference>
<dbReference type="EMBL" id="KV454544">
    <property type="protein sequence ID" value="ODV65685.1"/>
    <property type="molecule type" value="Genomic_DNA"/>
</dbReference>
<dbReference type="FunFam" id="3.40.50.720:FF:000525">
    <property type="entry name" value="3-keto-steroid reductase"/>
    <property type="match status" value="1"/>
</dbReference>
<dbReference type="GO" id="GO:0005811">
    <property type="term" value="C:lipid droplet"/>
    <property type="evidence" value="ECO:0007669"/>
    <property type="project" value="EnsemblFungi"/>
</dbReference>
<evidence type="ECO:0000256" key="7">
    <source>
        <dbReference type="ARBA" id="ARBA00023593"/>
    </source>
</evidence>
<dbReference type="AlphaFoldDB" id="A0A1E4REY3"/>
<keyword evidence="3" id="KW-0752">Steroid biosynthesis</keyword>
<keyword evidence="5" id="KW-0443">Lipid metabolism</keyword>
<proteinExistence type="inferred from homology"/>
<reference evidence="10" key="1">
    <citation type="submission" date="2016-05" db="EMBL/GenBank/DDBJ databases">
        <title>Comparative genomics of biotechnologically important yeasts.</title>
        <authorList>
            <consortium name="DOE Joint Genome Institute"/>
            <person name="Riley R."/>
            <person name="Haridas S."/>
            <person name="Wolfe K.H."/>
            <person name="Lopes M.R."/>
            <person name="Hittinger C.T."/>
            <person name="Goker M."/>
            <person name="Salamov A."/>
            <person name="Wisecaver J."/>
            <person name="Long T.M."/>
            <person name="Aerts A.L."/>
            <person name="Barry K."/>
            <person name="Choi C."/>
            <person name="Clum A."/>
            <person name="Coughlan A.Y."/>
            <person name="Deshpande S."/>
            <person name="Douglass A.P."/>
            <person name="Hanson S.J."/>
            <person name="Klenk H.-P."/>
            <person name="Labutti K."/>
            <person name="Lapidus A."/>
            <person name="Lindquist E."/>
            <person name="Lipzen A."/>
            <person name="Meier-Kolthoff J.P."/>
            <person name="Ohm R.A."/>
            <person name="Otillar R.P."/>
            <person name="Pangilinan J."/>
            <person name="Peng Y."/>
            <person name="Rokas A."/>
            <person name="Rosa C.A."/>
            <person name="Scheuner C."/>
            <person name="Sibirny A.A."/>
            <person name="Slot J.C."/>
            <person name="Stielow J.B."/>
            <person name="Sun H."/>
            <person name="Kurtzman C.P."/>
            <person name="Blackwell M."/>
            <person name="Grigoriev I.V."/>
            <person name="Jeffries T.W."/>
        </authorList>
    </citation>
    <scope>NUCLEOTIDE SEQUENCE [LARGE SCALE GENOMIC DNA]</scope>
    <source>
        <strain evidence="10">NRRL Y-1933</strain>
    </source>
</reference>
<evidence type="ECO:0000256" key="3">
    <source>
        <dbReference type="ARBA" id="ARBA00022955"/>
    </source>
</evidence>
<dbReference type="GO" id="GO:0000253">
    <property type="term" value="F:3-beta-hydroxysteroid 3-dehydrogenase (NADP+) activity"/>
    <property type="evidence" value="ECO:0007669"/>
    <property type="project" value="UniProtKB-EC"/>
</dbReference>
<dbReference type="EC" id="1.1.1.270" evidence="8"/>
<dbReference type="OrthoDB" id="9989144at2759"/>
<dbReference type="GO" id="GO:0005789">
    <property type="term" value="C:endoplasmic reticulum membrane"/>
    <property type="evidence" value="ECO:0007669"/>
    <property type="project" value="EnsemblFungi"/>
</dbReference>
<gene>
    <name evidence="9" type="ORF">HYPBUDRAFT_153877</name>
</gene>
<evidence type="ECO:0000256" key="1">
    <source>
        <dbReference type="ARBA" id="ARBA00022516"/>
    </source>
</evidence>
<evidence type="ECO:0000256" key="4">
    <source>
        <dbReference type="ARBA" id="ARBA00023002"/>
    </source>
</evidence>
<comment type="similarity">
    <text evidence="7">Belongs to the short-chain dehydrogenases/reductases (SDR) family. ERG27 subfamily.</text>
</comment>
<accession>A0A1E4REY3</accession>
<dbReference type="RefSeq" id="XP_020074752.1">
    <property type="nucleotide sequence ID" value="XM_020221779.1"/>
</dbReference>
<evidence type="ECO:0000313" key="9">
    <source>
        <dbReference type="EMBL" id="ODV65685.1"/>
    </source>
</evidence>
<keyword evidence="10" id="KW-1185">Reference proteome</keyword>
<comment type="pathway">
    <text evidence="6">Steroid biosynthesis; zymosterol biosynthesis; zymosterol from lanosterol: step 5/6.</text>
</comment>
<evidence type="ECO:0000256" key="5">
    <source>
        <dbReference type="ARBA" id="ARBA00023098"/>
    </source>
</evidence>